<dbReference type="Proteomes" id="UP000035680">
    <property type="component" value="Unassembled WGS sequence"/>
</dbReference>
<feature type="transmembrane region" description="Helical" evidence="1">
    <location>
        <begin position="59"/>
        <end position="78"/>
    </location>
</feature>
<protein>
    <submittedName>
        <fullName evidence="3">Uncharacterized protein</fullName>
    </submittedName>
</protein>
<accession>A0A0K0FYE2</accession>
<evidence type="ECO:0000313" key="2">
    <source>
        <dbReference type="Proteomes" id="UP000035680"/>
    </source>
</evidence>
<sequence length="113" mass="13262">MSRKKTHLYNGEFKSDNEMIEMFKIYNKEIWKDRGNNLDIVRTRTIYTNGEEIRLLSNVFLLNKLIIICAVICGYEYISLKKLSESHISKVVFLDNSEKKGATIFFTIPSRSF</sequence>
<organism evidence="2 3">
    <name type="scientific">Strongyloides venezuelensis</name>
    <name type="common">Threadworm</name>
    <dbReference type="NCBI Taxonomy" id="75913"/>
    <lineage>
        <taxon>Eukaryota</taxon>
        <taxon>Metazoa</taxon>
        <taxon>Ecdysozoa</taxon>
        <taxon>Nematoda</taxon>
        <taxon>Chromadorea</taxon>
        <taxon>Rhabditida</taxon>
        <taxon>Tylenchina</taxon>
        <taxon>Panagrolaimomorpha</taxon>
        <taxon>Strongyloidoidea</taxon>
        <taxon>Strongyloididae</taxon>
        <taxon>Strongyloides</taxon>
    </lineage>
</organism>
<evidence type="ECO:0000256" key="1">
    <source>
        <dbReference type="SAM" id="Phobius"/>
    </source>
</evidence>
<reference evidence="2" key="1">
    <citation type="submission" date="2014-07" db="EMBL/GenBank/DDBJ databases">
        <authorList>
            <person name="Martin A.A"/>
            <person name="De Silva N."/>
        </authorList>
    </citation>
    <scope>NUCLEOTIDE SEQUENCE</scope>
</reference>
<keyword evidence="1" id="KW-0472">Membrane</keyword>
<evidence type="ECO:0000313" key="3">
    <source>
        <dbReference type="WBParaSite" id="SVE_1746800.1"/>
    </source>
</evidence>
<dbReference type="WBParaSite" id="SVE_1746800.1">
    <property type="protein sequence ID" value="SVE_1746800.1"/>
    <property type="gene ID" value="SVE_1746800"/>
</dbReference>
<name>A0A0K0FYE2_STRVS</name>
<keyword evidence="1" id="KW-0812">Transmembrane</keyword>
<proteinExistence type="predicted"/>
<keyword evidence="1" id="KW-1133">Transmembrane helix</keyword>
<keyword evidence="2" id="KW-1185">Reference proteome</keyword>
<dbReference type="AlphaFoldDB" id="A0A0K0FYE2"/>
<reference evidence="3" key="2">
    <citation type="submission" date="2015-08" db="UniProtKB">
        <authorList>
            <consortium name="WormBaseParasite"/>
        </authorList>
    </citation>
    <scope>IDENTIFICATION</scope>
</reference>